<accession>F1KYV9</accession>
<dbReference type="EC" id="3.2.1.20" evidence="2"/>
<evidence type="ECO:0000256" key="2">
    <source>
        <dbReference type="ARBA" id="ARBA00012741"/>
    </source>
</evidence>
<dbReference type="InterPro" id="IPR017853">
    <property type="entry name" value="GH"/>
</dbReference>
<keyword evidence="3" id="KW-0812">Transmembrane</keyword>
<dbReference type="Pfam" id="PF00128">
    <property type="entry name" value="Alpha-amylase"/>
    <property type="match status" value="1"/>
</dbReference>
<evidence type="ECO:0000313" key="5">
    <source>
        <dbReference type="EMBL" id="ADY43063.1"/>
    </source>
</evidence>
<dbReference type="InterPro" id="IPR006047">
    <property type="entry name" value="GH13_cat_dom"/>
</dbReference>
<name>F1KYV9_ASCSU</name>
<keyword evidence="3" id="KW-0472">Membrane</keyword>
<dbReference type="GO" id="GO:0005975">
    <property type="term" value="P:carbohydrate metabolic process"/>
    <property type="evidence" value="ECO:0007669"/>
    <property type="project" value="InterPro"/>
</dbReference>
<dbReference type="Pfam" id="PF16028">
    <property type="entry name" value="SLC3A2_N"/>
    <property type="match status" value="1"/>
</dbReference>
<dbReference type="EMBL" id="JI168250">
    <property type="protein sequence ID" value="ADY43063.1"/>
    <property type="molecule type" value="mRNA"/>
</dbReference>
<feature type="domain" description="Glycosyl hydrolase family 13 catalytic" evidence="4">
    <location>
        <begin position="109"/>
        <end position="481"/>
    </location>
</feature>
<proteinExistence type="evidence at transcript level"/>
<sequence length="610" mass="69114">MATDETTVPLSENGKSANVVDAESGRAKFTKDDEAVDVQATTQLIGLTKEQLEKYRNDPFWKPLRLVLFALFWLAWIAMFVGAILIVVLSPKCATKKAPEWWRSKVSYQIFTPTFRDSDGNGIGDFKGIEEKLDDLRKIGVQNVWVTPVIATQKDDFMPYDVVDFSTIDERFGTMEQFREMIDAIHNHDMHFVMDLPISTTSAKHIWFDDAKQDGKYKDYYVWKKASDVENDNNYVKLMGTDKAFLAYERRDPVLNWENPEVKQALIDIAKNYLDLGVDGFHLAYVNQLMKNHGTASFANAALSALESFNNELEKYIESNEALKEKKIIVFCSLNDMEDVQPNDSENYNAANLQYIIDDSITKLDEHTCQDGVAKCLYNALANALRHFDRSKLPHIWQFTNYAVSRPTSRFDIPTGNLMTFVQMTLPGAVEIYYGQELGLTDAVNSTKRFTGLMQWDSSKYAGFTSSNQEPFFTNTADAEKLNYKAQFELVNSPLKTFRNLAKLRQRDDNMAFSAMKLAPLTNDLIMFSRIHHVDNTTTTIGAAYIVVANFGTSDASVDINSLVPADRSSVDVEIVALTANDEKYRARQHINLSSEKLSLGPKQGILLRI</sequence>
<comment type="catalytic activity">
    <reaction evidence="1">
        <text>Hydrolysis of terminal, non-reducing (1-&gt;4)-linked alpha-D-glucose residues with release of alpha-D-glucose.</text>
        <dbReference type="EC" id="3.2.1.20"/>
    </reaction>
</comment>
<keyword evidence="3" id="KW-1133">Transmembrane helix</keyword>
<dbReference type="PANTHER" id="PTHR10357">
    <property type="entry name" value="ALPHA-AMYLASE FAMILY MEMBER"/>
    <property type="match status" value="1"/>
</dbReference>
<dbReference type="AlphaFoldDB" id="F1KYV9"/>
<dbReference type="SUPFAM" id="SSF51445">
    <property type="entry name" value="(Trans)glycosidases"/>
    <property type="match status" value="1"/>
</dbReference>
<dbReference type="Gene3D" id="3.90.400.10">
    <property type="entry name" value="Oligo-1,6-glucosidase, Domain 2"/>
    <property type="match status" value="1"/>
</dbReference>
<dbReference type="InterPro" id="IPR031984">
    <property type="entry name" value="SLC3A2_N"/>
</dbReference>
<dbReference type="SMART" id="SM00642">
    <property type="entry name" value="Aamy"/>
    <property type="match status" value="1"/>
</dbReference>
<protein>
    <recommendedName>
        <fullName evidence="2">alpha-glucosidase</fullName>
        <ecNumber evidence="2">3.2.1.20</ecNumber>
    </recommendedName>
</protein>
<organism evidence="5">
    <name type="scientific">Ascaris suum</name>
    <name type="common">Pig roundworm</name>
    <name type="synonym">Ascaris lumbricoides</name>
    <dbReference type="NCBI Taxonomy" id="6253"/>
    <lineage>
        <taxon>Eukaryota</taxon>
        <taxon>Metazoa</taxon>
        <taxon>Ecdysozoa</taxon>
        <taxon>Nematoda</taxon>
        <taxon>Chromadorea</taxon>
        <taxon>Rhabditida</taxon>
        <taxon>Spirurina</taxon>
        <taxon>Ascaridomorpha</taxon>
        <taxon>Ascaridoidea</taxon>
        <taxon>Ascarididae</taxon>
        <taxon>Ascaris</taxon>
    </lineage>
</organism>
<evidence type="ECO:0000259" key="4">
    <source>
        <dbReference type="SMART" id="SM00642"/>
    </source>
</evidence>
<evidence type="ECO:0000256" key="3">
    <source>
        <dbReference type="SAM" id="Phobius"/>
    </source>
</evidence>
<dbReference type="GO" id="GO:0004558">
    <property type="term" value="F:alpha-1,4-glucosidase activity"/>
    <property type="evidence" value="ECO:0007669"/>
    <property type="project" value="UniProtKB-EC"/>
</dbReference>
<dbReference type="InterPro" id="IPR045857">
    <property type="entry name" value="O16G_dom_2"/>
</dbReference>
<feature type="transmembrane region" description="Helical" evidence="3">
    <location>
        <begin position="66"/>
        <end position="89"/>
    </location>
</feature>
<reference evidence="5" key="1">
    <citation type="journal article" date="2011" name="Genome Res.">
        <title>Deep small RNA sequencing from the nematode Ascaris reveals conservation, functional diversification, and novel developmental profiles.</title>
        <authorList>
            <person name="Wang J."/>
            <person name="Czech B."/>
            <person name="Crunk A."/>
            <person name="Wallace A."/>
            <person name="Mitreva M."/>
            <person name="Hannon G.J."/>
            <person name="Davis R.E."/>
        </authorList>
    </citation>
    <scope>NUCLEOTIDE SEQUENCE</scope>
</reference>
<evidence type="ECO:0000256" key="1">
    <source>
        <dbReference type="ARBA" id="ARBA00001657"/>
    </source>
</evidence>
<dbReference type="Gene3D" id="3.20.20.80">
    <property type="entry name" value="Glycosidases"/>
    <property type="match status" value="1"/>
</dbReference>
<dbReference type="PANTHER" id="PTHR10357:SF179">
    <property type="entry name" value="NEUTRAL AND BASIC AMINO ACID TRANSPORT PROTEIN RBAT"/>
    <property type="match status" value="1"/>
</dbReference>